<feature type="compositionally biased region" description="Basic and acidic residues" evidence="1">
    <location>
        <begin position="1"/>
        <end position="14"/>
    </location>
</feature>
<feature type="compositionally biased region" description="Basic and acidic residues" evidence="1">
    <location>
        <begin position="83"/>
        <end position="110"/>
    </location>
</feature>
<dbReference type="EMBL" id="VOFY01000002">
    <property type="protein sequence ID" value="KAA8595190.1"/>
    <property type="molecule type" value="Genomic_DNA"/>
</dbReference>
<sequence>MEKTKEKGEVREQGQKQSGNPYAEQLLVVIHGGLNMGLEDNSLHSCFRAGGFFLQSPDERAALSSLAGRSGKAIALAVHCPTHEIKKDRKRERGEGQKRRPEKLVTRESQESGSSQLENSQRATDR</sequence>
<keyword evidence="3" id="KW-1185">Reference proteome</keyword>
<dbReference type="AlphaFoldDB" id="A0A5J5DPK9"/>
<comment type="caution">
    <text evidence="2">The sequence shown here is derived from an EMBL/GenBank/DDBJ whole genome shotgun (WGS) entry which is preliminary data.</text>
</comment>
<feature type="region of interest" description="Disordered" evidence="1">
    <location>
        <begin position="83"/>
        <end position="126"/>
    </location>
</feature>
<reference evidence="2 3" key="1">
    <citation type="submission" date="2019-08" db="EMBL/GenBank/DDBJ databases">
        <title>A chromosome-level genome assembly, high-density linkage maps, and genome scans reveal the genomic architecture of hybrid incompatibilities underlying speciation via character displacement in darters (Percidae: Etheostominae).</title>
        <authorList>
            <person name="Moran R.L."/>
            <person name="Catchen J.M."/>
            <person name="Fuller R.C."/>
        </authorList>
    </citation>
    <scope>NUCLEOTIDE SEQUENCE [LARGE SCALE GENOMIC DNA]</scope>
    <source>
        <strain evidence="2">EspeVRDwgs_2016</strain>
        <tissue evidence="2">Muscle</tissue>
    </source>
</reference>
<accession>A0A5J5DPK9</accession>
<dbReference type="Proteomes" id="UP000327493">
    <property type="component" value="Chromosome 2"/>
</dbReference>
<protein>
    <submittedName>
        <fullName evidence="2">Uncharacterized protein</fullName>
    </submittedName>
</protein>
<evidence type="ECO:0000313" key="2">
    <source>
        <dbReference type="EMBL" id="KAA8595190.1"/>
    </source>
</evidence>
<proteinExistence type="predicted"/>
<evidence type="ECO:0000313" key="3">
    <source>
        <dbReference type="Proteomes" id="UP000327493"/>
    </source>
</evidence>
<feature type="compositionally biased region" description="Polar residues" evidence="1">
    <location>
        <begin position="111"/>
        <end position="126"/>
    </location>
</feature>
<evidence type="ECO:0000256" key="1">
    <source>
        <dbReference type="SAM" id="MobiDB-lite"/>
    </source>
</evidence>
<name>A0A5J5DPK9_9PERO</name>
<feature type="region of interest" description="Disordered" evidence="1">
    <location>
        <begin position="1"/>
        <end position="22"/>
    </location>
</feature>
<organism evidence="2 3">
    <name type="scientific">Etheostoma spectabile</name>
    <name type="common">orangethroat darter</name>
    <dbReference type="NCBI Taxonomy" id="54343"/>
    <lineage>
        <taxon>Eukaryota</taxon>
        <taxon>Metazoa</taxon>
        <taxon>Chordata</taxon>
        <taxon>Craniata</taxon>
        <taxon>Vertebrata</taxon>
        <taxon>Euteleostomi</taxon>
        <taxon>Actinopterygii</taxon>
        <taxon>Neopterygii</taxon>
        <taxon>Teleostei</taxon>
        <taxon>Neoteleostei</taxon>
        <taxon>Acanthomorphata</taxon>
        <taxon>Eupercaria</taxon>
        <taxon>Perciformes</taxon>
        <taxon>Percoidei</taxon>
        <taxon>Percidae</taxon>
        <taxon>Etheostomatinae</taxon>
        <taxon>Etheostoma</taxon>
    </lineage>
</organism>
<gene>
    <name evidence="2" type="ORF">FQN60_012325</name>
</gene>